<dbReference type="Proteomes" id="UP000886803">
    <property type="component" value="Unassembled WGS sequence"/>
</dbReference>
<accession>A0A9D2M6V7</accession>
<comment type="caution">
    <text evidence="1">The sequence shown here is derived from an EMBL/GenBank/DDBJ whole genome shotgun (WGS) entry which is preliminary data.</text>
</comment>
<protein>
    <submittedName>
        <fullName evidence="1">Uncharacterized protein</fullName>
    </submittedName>
</protein>
<reference evidence="1" key="1">
    <citation type="journal article" date="2021" name="PeerJ">
        <title>Extensive microbial diversity within the chicken gut microbiome revealed by metagenomics and culture.</title>
        <authorList>
            <person name="Gilroy R."/>
            <person name="Ravi A."/>
            <person name="Getino M."/>
            <person name="Pursley I."/>
            <person name="Horton D.L."/>
            <person name="Alikhan N.F."/>
            <person name="Baker D."/>
            <person name="Gharbi K."/>
            <person name="Hall N."/>
            <person name="Watson M."/>
            <person name="Adriaenssens E.M."/>
            <person name="Foster-Nyarko E."/>
            <person name="Jarju S."/>
            <person name="Secka A."/>
            <person name="Antonio M."/>
            <person name="Oren A."/>
            <person name="Chaudhuri R.R."/>
            <person name="La Ragione R."/>
            <person name="Hildebrand F."/>
            <person name="Pallen M.J."/>
        </authorList>
    </citation>
    <scope>NUCLEOTIDE SEQUENCE</scope>
    <source>
        <strain evidence="1">ChiBcec8-13705</strain>
    </source>
</reference>
<proteinExistence type="predicted"/>
<gene>
    <name evidence="1" type="ORF">H9945_04600</name>
</gene>
<sequence length="236" mass="24581">MKTPTLQAAALGTAAVLALALLPGLPAAWFAVRDASLAGRVLAAETSVGLLSPAGQTVEVACQLWLARDDLFNGYNPRTATAAELDEFAAAFDTFCQAGVLPDAFAAPLRQAVTAALPEDLEISPRDRGLVTWTLHFPDSDAFVQMEWVGDTAVSLAGQYNAGATLDTAAAADALCALLGLDTLADWQTLAATPAHGTLHTRYSADGQLYLHATFQEGYFSVGVSSVPEDDLTGLA</sequence>
<name>A0A9D2M6V7_9FIRM</name>
<organism evidence="1 2">
    <name type="scientific">Candidatus Gemmiger avicola</name>
    <dbReference type="NCBI Taxonomy" id="2838605"/>
    <lineage>
        <taxon>Bacteria</taxon>
        <taxon>Bacillati</taxon>
        <taxon>Bacillota</taxon>
        <taxon>Clostridia</taxon>
        <taxon>Eubacteriales</taxon>
        <taxon>Gemmiger</taxon>
    </lineage>
</organism>
<dbReference type="AlphaFoldDB" id="A0A9D2M6V7"/>
<dbReference type="EMBL" id="DWYG01000067">
    <property type="protein sequence ID" value="HJB41759.1"/>
    <property type="molecule type" value="Genomic_DNA"/>
</dbReference>
<evidence type="ECO:0000313" key="2">
    <source>
        <dbReference type="Proteomes" id="UP000886803"/>
    </source>
</evidence>
<evidence type="ECO:0000313" key="1">
    <source>
        <dbReference type="EMBL" id="HJB41759.1"/>
    </source>
</evidence>
<reference evidence="1" key="2">
    <citation type="submission" date="2021-04" db="EMBL/GenBank/DDBJ databases">
        <authorList>
            <person name="Gilroy R."/>
        </authorList>
    </citation>
    <scope>NUCLEOTIDE SEQUENCE</scope>
    <source>
        <strain evidence="1">ChiBcec8-13705</strain>
    </source>
</reference>